<gene>
    <name evidence="2" type="ORF">Thewi_2667</name>
</gene>
<accession>G2MUG2</accession>
<dbReference type="SUPFAM" id="SSF47240">
    <property type="entry name" value="Ferritin-like"/>
    <property type="match status" value="1"/>
</dbReference>
<dbReference type="GO" id="GO:0016491">
    <property type="term" value="F:oxidoreductase activity"/>
    <property type="evidence" value="ECO:0007669"/>
    <property type="project" value="InterPro"/>
</dbReference>
<dbReference type="InterPro" id="IPR012348">
    <property type="entry name" value="RNR-like"/>
</dbReference>
<keyword evidence="3" id="KW-1185">Reference proteome</keyword>
<dbReference type="EMBL" id="CP002991">
    <property type="protein sequence ID" value="AEM79989.1"/>
    <property type="molecule type" value="Genomic_DNA"/>
</dbReference>
<dbReference type="InterPro" id="IPR011017">
    <property type="entry name" value="TRASH_dom"/>
</dbReference>
<dbReference type="InterPro" id="IPR009078">
    <property type="entry name" value="Ferritin-like_SF"/>
</dbReference>
<dbReference type="STRING" id="697303.Thewi_2667"/>
<organism evidence="2 3">
    <name type="scientific">Thermoanaerobacter wiegelii Rt8.B1</name>
    <dbReference type="NCBI Taxonomy" id="697303"/>
    <lineage>
        <taxon>Bacteria</taxon>
        <taxon>Bacillati</taxon>
        <taxon>Bacillota</taxon>
        <taxon>Clostridia</taxon>
        <taxon>Thermoanaerobacterales</taxon>
        <taxon>Thermoanaerobacteraceae</taxon>
        <taxon>Thermoanaerobacter</taxon>
    </lineage>
</organism>
<dbReference type="KEGG" id="twi:Thewi_2667"/>
<dbReference type="Pfam" id="PF04945">
    <property type="entry name" value="YHS"/>
    <property type="match status" value="1"/>
</dbReference>
<evidence type="ECO:0000313" key="2">
    <source>
        <dbReference type="EMBL" id="AEM79989.1"/>
    </source>
</evidence>
<name>G2MUG2_9THEO</name>
<dbReference type="HOGENOM" id="CLU_185152_1_1_9"/>
<feature type="domain" description="TRASH" evidence="1">
    <location>
        <begin position="4"/>
        <end position="42"/>
    </location>
</feature>
<proteinExistence type="predicted"/>
<dbReference type="eggNOG" id="COG3350">
    <property type="taxonomic scope" value="Bacteria"/>
</dbReference>
<dbReference type="Gene3D" id="1.10.620.20">
    <property type="entry name" value="Ribonucleotide Reductase, subunit A"/>
    <property type="match status" value="1"/>
</dbReference>
<evidence type="ECO:0000313" key="3">
    <source>
        <dbReference type="Proteomes" id="UP000008276"/>
    </source>
</evidence>
<dbReference type="RefSeq" id="WP_014063758.1">
    <property type="nucleotide sequence ID" value="NC_015958.1"/>
</dbReference>
<dbReference type="SMART" id="SM00746">
    <property type="entry name" value="TRASH"/>
    <property type="match status" value="1"/>
</dbReference>
<reference evidence="2 3" key="1">
    <citation type="submission" date="2011-08" db="EMBL/GenBank/DDBJ databases">
        <title>Complete sequence of Thermoanaerobacter wiegelii Rt8.B1.</title>
        <authorList>
            <consortium name="US DOE Joint Genome Institute"/>
            <person name="Lucas S."/>
            <person name="Han J."/>
            <person name="Lapidus A."/>
            <person name="Cheng J.-F."/>
            <person name="Goodwin L."/>
            <person name="Pitluck S."/>
            <person name="Peters L."/>
            <person name="Mikhailova N."/>
            <person name="Zeytun A."/>
            <person name="Daligault H."/>
            <person name="Detter J.C."/>
            <person name="Han C."/>
            <person name="Tapia R."/>
            <person name="Land M."/>
            <person name="Hauser L."/>
            <person name="Kyrpides N."/>
            <person name="Ivanova N."/>
            <person name="Pagani I."/>
            <person name="Hemme C."/>
            <person name="Woyke T."/>
        </authorList>
    </citation>
    <scope>NUCLEOTIDE SEQUENCE [LARGE SCALE GENOMIC DNA]</scope>
    <source>
        <strain evidence="2 3">Rt8.B1</strain>
    </source>
</reference>
<dbReference type="AlphaFoldDB" id="G2MUG2"/>
<sequence length="63" mass="7353">MVKDPVCGMMVKEEEAVAKSEYKGKAYYFCSNHCKMEFDKNPEKYVRDEMGHGHHEHENHGCC</sequence>
<protein>
    <submittedName>
        <fullName evidence="2">YHS domain-containing protein</fullName>
    </submittedName>
</protein>
<evidence type="ECO:0000259" key="1">
    <source>
        <dbReference type="SMART" id="SM00746"/>
    </source>
</evidence>
<dbReference type="Proteomes" id="UP000008276">
    <property type="component" value="Chromosome"/>
</dbReference>
<dbReference type="InterPro" id="IPR007029">
    <property type="entry name" value="YHS_dom"/>
</dbReference>